<gene>
    <name evidence="1" type="ORF">S06H3_52781</name>
</gene>
<evidence type="ECO:0000313" key="1">
    <source>
        <dbReference type="EMBL" id="GAI51902.1"/>
    </source>
</evidence>
<comment type="caution">
    <text evidence="1">The sequence shown here is derived from an EMBL/GenBank/DDBJ whole genome shotgun (WGS) entry which is preliminary data.</text>
</comment>
<protein>
    <submittedName>
        <fullName evidence="1">Uncharacterized protein</fullName>
    </submittedName>
</protein>
<reference evidence="1" key="1">
    <citation type="journal article" date="2014" name="Front. Microbiol.">
        <title>High frequency of phylogenetically diverse reductive dehalogenase-homologous genes in deep subseafloor sedimentary metagenomes.</title>
        <authorList>
            <person name="Kawai M."/>
            <person name="Futagami T."/>
            <person name="Toyoda A."/>
            <person name="Takaki Y."/>
            <person name="Nishi S."/>
            <person name="Hori S."/>
            <person name="Arai W."/>
            <person name="Tsubouchi T."/>
            <person name="Morono Y."/>
            <person name="Uchiyama I."/>
            <person name="Ito T."/>
            <person name="Fujiyama A."/>
            <person name="Inagaki F."/>
            <person name="Takami H."/>
        </authorList>
    </citation>
    <scope>NUCLEOTIDE SEQUENCE</scope>
    <source>
        <strain evidence="1">Expedition CK06-06</strain>
    </source>
</reference>
<dbReference type="EMBL" id="BARV01033594">
    <property type="protein sequence ID" value="GAI51902.1"/>
    <property type="molecule type" value="Genomic_DNA"/>
</dbReference>
<accession>X1P6F1</accession>
<feature type="non-terminal residue" evidence="1">
    <location>
        <position position="45"/>
    </location>
</feature>
<proteinExistence type="predicted"/>
<dbReference type="AlphaFoldDB" id="X1P6F1"/>
<organism evidence="1">
    <name type="scientific">marine sediment metagenome</name>
    <dbReference type="NCBI Taxonomy" id="412755"/>
    <lineage>
        <taxon>unclassified sequences</taxon>
        <taxon>metagenomes</taxon>
        <taxon>ecological metagenomes</taxon>
    </lineage>
</organism>
<sequence>MSERKGIGEGEKTLKRMMEENERLYRETGCYAGITEPHLLKENPV</sequence>
<name>X1P6F1_9ZZZZ</name>